<dbReference type="GeneID" id="54572909"/>
<evidence type="ECO:0000256" key="1">
    <source>
        <dbReference type="SAM" id="MobiDB-lite"/>
    </source>
</evidence>
<organism evidence="2 3">
    <name type="scientific">Trematosphaeria pertusa</name>
    <dbReference type="NCBI Taxonomy" id="390896"/>
    <lineage>
        <taxon>Eukaryota</taxon>
        <taxon>Fungi</taxon>
        <taxon>Dikarya</taxon>
        <taxon>Ascomycota</taxon>
        <taxon>Pezizomycotina</taxon>
        <taxon>Dothideomycetes</taxon>
        <taxon>Pleosporomycetidae</taxon>
        <taxon>Pleosporales</taxon>
        <taxon>Massarineae</taxon>
        <taxon>Trematosphaeriaceae</taxon>
        <taxon>Trematosphaeria</taxon>
    </lineage>
</organism>
<protein>
    <submittedName>
        <fullName evidence="2">Uncharacterized protein</fullName>
    </submittedName>
</protein>
<sequence>MLRAMPGTGAIRGLPSTDQGILFDPSRPQYGEPQGYRNVPQHLRSEIRADVRPQQYAFGRSFKEHVDLLAGPPGIEKIRALEIEAVRRTLNNALFPVVERYGGPRRVWGMGDVAHSRVVEEVAAAFQDKMENLRGEIDRIWSTLMCLDQRVAEMIWLVERCDGLGNQLCDAALMGRMGGW</sequence>
<gene>
    <name evidence="2" type="ORF">BU26DRAFT_126357</name>
</gene>
<dbReference type="EMBL" id="ML987206">
    <property type="protein sequence ID" value="KAF2243093.1"/>
    <property type="molecule type" value="Genomic_DNA"/>
</dbReference>
<dbReference type="AlphaFoldDB" id="A0A6A6HZN9"/>
<proteinExistence type="predicted"/>
<accession>A0A6A6HZN9</accession>
<dbReference type="OrthoDB" id="3751628at2759"/>
<reference evidence="2" key="1">
    <citation type="journal article" date="2020" name="Stud. Mycol.">
        <title>101 Dothideomycetes genomes: a test case for predicting lifestyles and emergence of pathogens.</title>
        <authorList>
            <person name="Haridas S."/>
            <person name="Albert R."/>
            <person name="Binder M."/>
            <person name="Bloem J."/>
            <person name="Labutti K."/>
            <person name="Salamov A."/>
            <person name="Andreopoulos B."/>
            <person name="Baker S."/>
            <person name="Barry K."/>
            <person name="Bills G."/>
            <person name="Bluhm B."/>
            <person name="Cannon C."/>
            <person name="Castanera R."/>
            <person name="Culley D."/>
            <person name="Daum C."/>
            <person name="Ezra D."/>
            <person name="Gonzalez J."/>
            <person name="Henrissat B."/>
            <person name="Kuo A."/>
            <person name="Liang C."/>
            <person name="Lipzen A."/>
            <person name="Lutzoni F."/>
            <person name="Magnuson J."/>
            <person name="Mondo S."/>
            <person name="Nolan M."/>
            <person name="Ohm R."/>
            <person name="Pangilinan J."/>
            <person name="Park H.-J."/>
            <person name="Ramirez L."/>
            <person name="Alfaro M."/>
            <person name="Sun H."/>
            <person name="Tritt A."/>
            <person name="Yoshinaga Y."/>
            <person name="Zwiers L.-H."/>
            <person name="Turgeon B."/>
            <person name="Goodwin S."/>
            <person name="Spatafora J."/>
            <person name="Crous P."/>
            <person name="Grigoriev I."/>
        </authorList>
    </citation>
    <scope>NUCLEOTIDE SEQUENCE</scope>
    <source>
        <strain evidence="2">CBS 122368</strain>
    </source>
</reference>
<keyword evidence="3" id="KW-1185">Reference proteome</keyword>
<name>A0A6A6HZN9_9PLEO</name>
<evidence type="ECO:0000313" key="2">
    <source>
        <dbReference type="EMBL" id="KAF2243093.1"/>
    </source>
</evidence>
<dbReference type="RefSeq" id="XP_033678097.1">
    <property type="nucleotide sequence ID" value="XM_033819579.1"/>
</dbReference>
<feature type="region of interest" description="Disordered" evidence="1">
    <location>
        <begin position="1"/>
        <end position="34"/>
    </location>
</feature>
<dbReference type="Proteomes" id="UP000800094">
    <property type="component" value="Unassembled WGS sequence"/>
</dbReference>
<evidence type="ECO:0000313" key="3">
    <source>
        <dbReference type="Proteomes" id="UP000800094"/>
    </source>
</evidence>